<evidence type="ECO:0000313" key="6">
    <source>
        <dbReference type="Proteomes" id="UP000244727"/>
    </source>
</evidence>
<feature type="domain" description="Archaeal flagella protein FlaD/E" evidence="4">
    <location>
        <begin position="66"/>
        <end position="153"/>
    </location>
</feature>
<organism evidence="5 6">
    <name type="scientific">Halococcoides cellulosivorans</name>
    <dbReference type="NCBI Taxonomy" id="1679096"/>
    <lineage>
        <taxon>Archaea</taxon>
        <taxon>Methanobacteriati</taxon>
        <taxon>Methanobacteriota</taxon>
        <taxon>Stenosarchaea group</taxon>
        <taxon>Halobacteria</taxon>
        <taxon>Halobacteriales</taxon>
        <taxon>Haloarculaceae</taxon>
        <taxon>Halococcoides</taxon>
    </lineage>
</organism>
<keyword evidence="5" id="KW-0282">Flagellum</keyword>
<keyword evidence="5" id="KW-0969">Cilium</keyword>
<protein>
    <submittedName>
        <fullName evidence="5">Flagella E</fullName>
    </submittedName>
</protein>
<reference evidence="5 6" key="1">
    <citation type="submission" date="2018-04" db="EMBL/GenBank/DDBJ databases">
        <title>Halococcoides cellulosivorans gen. nov., sp. nov., an extremely halophilic cellulose-utilizing haloarchaeon from hypersaline lakes.</title>
        <authorList>
            <person name="Sorokin D.Y."/>
            <person name="Toshchakov S.V."/>
            <person name="Samarov N.I."/>
            <person name="Korzhenkov A."/>
            <person name="Kublanov I.V."/>
        </authorList>
    </citation>
    <scope>NUCLEOTIDE SEQUENCE [LARGE SCALE GENOMIC DNA]</scope>
    <source>
        <strain evidence="5 6">HArcel1</strain>
    </source>
</reference>
<feature type="region of interest" description="Disordered" evidence="3">
    <location>
        <begin position="1"/>
        <end position="45"/>
    </location>
</feature>
<feature type="compositionally biased region" description="Basic and acidic residues" evidence="3">
    <location>
        <begin position="1"/>
        <end position="33"/>
    </location>
</feature>
<gene>
    <name evidence="5" type="ORF">HARCEL1_02600</name>
</gene>
<dbReference type="AlphaFoldDB" id="A0A2R4WYQ3"/>
<sequence length="156" mass="17555">MPINPRDYDLTHLREMADGPDGDRPDGADRHGQPDPLDAIPNAPESESFRASLYRELMPISRDDTTKPYLSGMPEVQSAEFLIFEWLEYLLLHGGYRGAMEALAYYEDVEWITGSVRSELGEYLMGIDHPAHDGEGLDVDDHLLSLVYVVKLDAMS</sequence>
<keyword evidence="5" id="KW-0966">Cell projection</keyword>
<dbReference type="GO" id="GO:0097589">
    <property type="term" value="C:archaeal-type flagellum"/>
    <property type="evidence" value="ECO:0007669"/>
    <property type="project" value="UniProtKB-SubCell"/>
</dbReference>
<evidence type="ECO:0000256" key="1">
    <source>
        <dbReference type="ARBA" id="ARBA00004618"/>
    </source>
</evidence>
<comment type="subcellular location">
    <subcellularLocation>
        <location evidence="1">Archaeal flagellum</location>
    </subcellularLocation>
</comment>
<dbReference type="PANTHER" id="PTHR40698:SF2">
    <property type="entry name" value="FLAGELLA-RELATED PROTEIN C-RELATED"/>
    <property type="match status" value="1"/>
</dbReference>
<dbReference type="PANTHER" id="PTHR40698">
    <property type="entry name" value="FLAGELLA-RELATED PROTEIN E-RELATED-RELATED"/>
    <property type="match status" value="1"/>
</dbReference>
<dbReference type="Proteomes" id="UP000244727">
    <property type="component" value="Chromosome"/>
</dbReference>
<evidence type="ECO:0000256" key="2">
    <source>
        <dbReference type="ARBA" id="ARBA00022440"/>
    </source>
</evidence>
<keyword evidence="6" id="KW-1185">Reference proteome</keyword>
<dbReference type="InterPro" id="IPR052494">
    <property type="entry name" value="Flagella_assembly_related"/>
</dbReference>
<dbReference type="GO" id="GO:0097588">
    <property type="term" value="P:archaeal or bacterial-type flagellum-dependent cell motility"/>
    <property type="evidence" value="ECO:0007669"/>
    <property type="project" value="InterPro"/>
</dbReference>
<evidence type="ECO:0000259" key="4">
    <source>
        <dbReference type="Pfam" id="PF04659"/>
    </source>
</evidence>
<accession>A0A2R4WYQ3</accession>
<dbReference type="Pfam" id="PF04659">
    <property type="entry name" value="Arch_fla_DE"/>
    <property type="match status" value="1"/>
</dbReference>
<evidence type="ECO:0000256" key="3">
    <source>
        <dbReference type="SAM" id="MobiDB-lite"/>
    </source>
</evidence>
<dbReference type="RefSeq" id="WP_108381048.1">
    <property type="nucleotide sequence ID" value="NZ_CP028858.1"/>
</dbReference>
<proteinExistence type="predicted"/>
<keyword evidence="2" id="KW-0974">Archaeal flagellum</keyword>
<dbReference type="EMBL" id="CP028858">
    <property type="protein sequence ID" value="AWB26679.1"/>
    <property type="molecule type" value="Genomic_DNA"/>
</dbReference>
<dbReference type="KEGG" id="harc:HARCEL1_02600"/>
<name>A0A2R4WYQ3_9EURY</name>
<dbReference type="GeneID" id="36511361"/>
<evidence type="ECO:0000313" key="5">
    <source>
        <dbReference type="EMBL" id="AWB26679.1"/>
    </source>
</evidence>
<dbReference type="InterPro" id="IPR006752">
    <property type="entry name" value="Arch_fla_DE"/>
</dbReference>